<organism evidence="2 3">
    <name type="scientific">Caenorhabditis remanei</name>
    <name type="common">Caenorhabditis vulgaris</name>
    <dbReference type="NCBI Taxonomy" id="31234"/>
    <lineage>
        <taxon>Eukaryota</taxon>
        <taxon>Metazoa</taxon>
        <taxon>Ecdysozoa</taxon>
        <taxon>Nematoda</taxon>
        <taxon>Chromadorea</taxon>
        <taxon>Rhabditida</taxon>
        <taxon>Rhabditina</taxon>
        <taxon>Rhabditomorpha</taxon>
        <taxon>Rhabditoidea</taxon>
        <taxon>Rhabditidae</taxon>
        <taxon>Peloderinae</taxon>
        <taxon>Caenorhabditis</taxon>
    </lineage>
</organism>
<dbReference type="EMBL" id="WUAV01000003">
    <property type="protein sequence ID" value="KAF1763385.1"/>
    <property type="molecule type" value="Genomic_DNA"/>
</dbReference>
<evidence type="ECO:0000313" key="2">
    <source>
        <dbReference type="EMBL" id="KAF1763385.1"/>
    </source>
</evidence>
<dbReference type="CTD" id="9814310"/>
<comment type="caution">
    <text evidence="2">The sequence shown here is derived from an EMBL/GenBank/DDBJ whole genome shotgun (WGS) entry which is preliminary data.</text>
</comment>
<dbReference type="AlphaFoldDB" id="A0A6A5H8D9"/>
<gene>
    <name evidence="2" type="ORF">GCK72_011651</name>
</gene>
<evidence type="ECO:0000313" key="3">
    <source>
        <dbReference type="Proteomes" id="UP000483820"/>
    </source>
</evidence>
<accession>A0A6A5H8D9</accession>
<dbReference type="PANTHER" id="PTHR34005">
    <property type="entry name" value="PROTEIN CBG15054-RELATED"/>
    <property type="match status" value="1"/>
</dbReference>
<dbReference type="GeneID" id="9814310"/>
<reference evidence="2 3" key="1">
    <citation type="submission" date="2019-12" db="EMBL/GenBank/DDBJ databases">
        <title>Chromosome-level assembly of the Caenorhabditis remanei genome.</title>
        <authorList>
            <person name="Teterina A.A."/>
            <person name="Willis J.H."/>
            <person name="Phillips P.C."/>
        </authorList>
    </citation>
    <scope>NUCLEOTIDE SEQUENCE [LARGE SCALE GENOMIC DNA]</scope>
    <source>
        <strain evidence="2 3">PX506</strain>
        <tissue evidence="2">Whole organism</tissue>
    </source>
</reference>
<dbReference type="RefSeq" id="XP_053588170.1">
    <property type="nucleotide sequence ID" value="XM_053728593.1"/>
</dbReference>
<protein>
    <submittedName>
        <fullName evidence="2">Uncharacterized protein</fullName>
    </submittedName>
</protein>
<feature type="region of interest" description="Disordered" evidence="1">
    <location>
        <begin position="256"/>
        <end position="288"/>
    </location>
</feature>
<proteinExistence type="predicted"/>
<dbReference type="PANTHER" id="PTHR34005:SF7">
    <property type="entry name" value="PROTEIN CBG26726"/>
    <property type="match status" value="1"/>
</dbReference>
<dbReference type="KEGG" id="crq:GCK72_011651"/>
<feature type="compositionally biased region" description="Pro residues" evidence="1">
    <location>
        <begin position="270"/>
        <end position="286"/>
    </location>
</feature>
<evidence type="ECO:0000256" key="1">
    <source>
        <dbReference type="SAM" id="MobiDB-lite"/>
    </source>
</evidence>
<dbReference type="Proteomes" id="UP000483820">
    <property type="component" value="Chromosome III"/>
</dbReference>
<sequence>MITIVQARLEPNTFKKLTMKENEERLEKCGIGTLDSWIGRFIKDKVPDPDILGVLISSRHVMFSYSPFPHWLEVQRCHPYFMENFGDKLPTFQIQFPKDKGTITENIETIGRCFPLKSGIAIAELNSDVKNTVPICFPALNLNGSNYTLSWMKYGKNGTSFNALRANVVNCSITTEKEDQRKEHCFKPIGDMKLLDAPLSKGKPISIPMVLKVDKKKETVAGMAYNWTGEQLLVYNFIDATQYVCDLVGICEKGQHPTDPPTTSTTPTTTEPPPPPTTPTTRPPPTTYYVPAIQEDEEMRSFEIPYDRKVVKRGSAKIQMIWILLIGLVLY</sequence>
<name>A0A6A5H8D9_CAERE</name>